<proteinExistence type="predicted"/>
<name>A0A3V2FPT2_SALET</name>
<dbReference type="EMBL" id="AAKXPG010000031">
    <property type="protein sequence ID" value="ECW7871436.1"/>
    <property type="molecule type" value="Genomic_DNA"/>
</dbReference>
<gene>
    <name evidence="6" type="ORF">F3550_21425</name>
</gene>
<dbReference type="InterPro" id="IPR007688">
    <property type="entry name" value="Conjugal_tfr_TrbL/VirB6"/>
</dbReference>
<comment type="subcellular location">
    <subcellularLocation>
        <location evidence="1">Membrane</location>
        <topology evidence="1">Multi-pass membrane protein</topology>
    </subcellularLocation>
</comment>
<evidence type="ECO:0000256" key="3">
    <source>
        <dbReference type="ARBA" id="ARBA00022989"/>
    </source>
</evidence>
<evidence type="ECO:0000256" key="2">
    <source>
        <dbReference type="ARBA" id="ARBA00022692"/>
    </source>
</evidence>
<reference evidence="6" key="1">
    <citation type="submission" date="2019-09" db="EMBL/GenBank/DDBJ databases">
        <authorList>
            <person name="Ashton P.M."/>
            <person name="Dallman T."/>
            <person name="Nair S."/>
            <person name="De Pinna E."/>
            <person name="Peters T."/>
            <person name="Grant K."/>
        </authorList>
    </citation>
    <scope>NUCLEOTIDE SEQUENCE</scope>
    <source>
        <strain evidence="6">804450</strain>
    </source>
</reference>
<comment type="caution">
    <text evidence="6">The sequence shown here is derived from an EMBL/GenBank/DDBJ whole genome shotgun (WGS) entry which is preliminary data.</text>
</comment>
<dbReference type="GO" id="GO:0030255">
    <property type="term" value="P:protein secretion by the type IV secretion system"/>
    <property type="evidence" value="ECO:0007669"/>
    <property type="project" value="InterPro"/>
</dbReference>
<accession>A0A3V2FPT2</accession>
<feature type="transmembrane region" description="Helical" evidence="5">
    <location>
        <begin position="147"/>
        <end position="168"/>
    </location>
</feature>
<keyword evidence="2 5" id="KW-0812">Transmembrane</keyword>
<evidence type="ECO:0000256" key="4">
    <source>
        <dbReference type="ARBA" id="ARBA00023136"/>
    </source>
</evidence>
<feature type="transmembrane region" description="Helical" evidence="5">
    <location>
        <begin position="174"/>
        <end position="191"/>
    </location>
</feature>
<dbReference type="GO" id="GO:0016020">
    <property type="term" value="C:membrane"/>
    <property type="evidence" value="ECO:0007669"/>
    <property type="project" value="UniProtKB-SubCell"/>
</dbReference>
<evidence type="ECO:0000313" key="6">
    <source>
        <dbReference type="EMBL" id="ECW7871436.1"/>
    </source>
</evidence>
<protein>
    <submittedName>
        <fullName evidence="6">Type IV secretion system protein</fullName>
    </submittedName>
</protein>
<organism evidence="6">
    <name type="scientific">Salmonella enterica I</name>
    <dbReference type="NCBI Taxonomy" id="59201"/>
    <lineage>
        <taxon>Bacteria</taxon>
        <taxon>Pseudomonadati</taxon>
        <taxon>Pseudomonadota</taxon>
        <taxon>Gammaproteobacteria</taxon>
        <taxon>Enterobacterales</taxon>
        <taxon>Enterobacteriaceae</taxon>
        <taxon>Salmonella</taxon>
    </lineage>
</organism>
<dbReference type="AlphaFoldDB" id="A0A3V2FPT2"/>
<evidence type="ECO:0000256" key="5">
    <source>
        <dbReference type="SAM" id="Phobius"/>
    </source>
</evidence>
<feature type="transmembrane region" description="Helical" evidence="5">
    <location>
        <begin position="241"/>
        <end position="261"/>
    </location>
</feature>
<keyword evidence="3 5" id="KW-1133">Transmembrane helix</keyword>
<evidence type="ECO:0000256" key="1">
    <source>
        <dbReference type="ARBA" id="ARBA00004141"/>
    </source>
</evidence>
<feature type="transmembrane region" description="Helical" evidence="5">
    <location>
        <begin position="198"/>
        <end position="221"/>
    </location>
</feature>
<feature type="transmembrane region" description="Helical" evidence="5">
    <location>
        <begin position="20"/>
        <end position="44"/>
    </location>
</feature>
<sequence length="308" mass="33508">MAIELEIAQTLYRAIDDALSGIITTGTANLMIGVGSIFGAFWLIDRTVNSINWYFQGFNGILQNEIMNAIKSAFIIYSAFHVGWYMKVVVPFVSDMPTWTIQQLSGVPIGTNQVDALINTYLNGLWEFIKNIDFDPIFNFKESIASVLVLICFLLGGIPFLGVCVATLMTLKVATSLFLVVGPLFIAFGLFEQTRQYFWGWVSLMGGFMLTQIIFGIAITLEISFLNAFVLTSDPDGAMSGSFKGAFALLLYFGTFTAIATEIPNYAASVMGGAPSGAHGLKKLFLKGTGLGAAQRFAGSLRNRIRAA</sequence>
<keyword evidence="4 5" id="KW-0472">Membrane</keyword>
<dbReference type="Pfam" id="PF04610">
    <property type="entry name" value="TrbL"/>
    <property type="match status" value="1"/>
</dbReference>